<keyword evidence="2" id="KW-0812">Transmembrane</keyword>
<comment type="caution">
    <text evidence="4">The sequence shown here is derived from an EMBL/GenBank/DDBJ whole genome shotgun (WGS) entry which is preliminary data.</text>
</comment>
<protein>
    <submittedName>
        <fullName evidence="4">DUF1624 domain-containing protein</fullName>
    </submittedName>
</protein>
<feature type="transmembrane region" description="Helical" evidence="2">
    <location>
        <begin position="186"/>
        <end position="208"/>
    </location>
</feature>
<feature type="region of interest" description="Disordered" evidence="1">
    <location>
        <begin position="1"/>
        <end position="29"/>
    </location>
</feature>
<accession>A0A3M0GZ17</accession>
<dbReference type="AlphaFoldDB" id="A0A3M0GZ17"/>
<keyword evidence="2" id="KW-0472">Membrane</keyword>
<name>A0A3M0GZ17_9CORY</name>
<keyword evidence="2" id="KW-1133">Transmembrane helix</keyword>
<feature type="transmembrane region" description="Helical" evidence="2">
    <location>
        <begin position="70"/>
        <end position="88"/>
    </location>
</feature>
<feature type="transmembrane region" description="Helical" evidence="2">
    <location>
        <begin position="161"/>
        <end position="179"/>
    </location>
</feature>
<dbReference type="Proteomes" id="UP000270649">
    <property type="component" value="Unassembled WGS sequence"/>
</dbReference>
<gene>
    <name evidence="4" type="ORF">D9543_04370</name>
</gene>
<evidence type="ECO:0000259" key="3">
    <source>
        <dbReference type="Pfam" id="PF07786"/>
    </source>
</evidence>
<feature type="domain" description="Heparan-alpha-glucosaminide N-acetyltransferase catalytic" evidence="3">
    <location>
        <begin position="64"/>
        <end position="265"/>
    </location>
</feature>
<dbReference type="RefSeq" id="WP_121927624.1">
    <property type="nucleotide sequence ID" value="NZ_JBAHVG010000004.1"/>
</dbReference>
<dbReference type="InterPro" id="IPR012429">
    <property type="entry name" value="HGSNAT_cat"/>
</dbReference>
<dbReference type="Pfam" id="PF07786">
    <property type="entry name" value="HGSNAT_cat"/>
    <property type="match status" value="1"/>
</dbReference>
<proteinExistence type="predicted"/>
<dbReference type="EMBL" id="REGC01000004">
    <property type="protein sequence ID" value="RMB62556.1"/>
    <property type="molecule type" value="Genomic_DNA"/>
</dbReference>
<evidence type="ECO:0000256" key="1">
    <source>
        <dbReference type="SAM" id="MobiDB-lite"/>
    </source>
</evidence>
<evidence type="ECO:0000313" key="5">
    <source>
        <dbReference type="Proteomes" id="UP000270649"/>
    </source>
</evidence>
<feature type="transmembrane region" description="Helical" evidence="2">
    <location>
        <begin position="339"/>
        <end position="357"/>
    </location>
</feature>
<reference evidence="4 5" key="1">
    <citation type="submission" date="2018-10" db="EMBL/GenBank/DDBJ databases">
        <title>Corynebacterium macginleyi genome sequencing and assembly of the type strain and two clinical samples.</title>
        <authorList>
            <person name="Bernier A.-M."/>
            <person name="Bernard K."/>
        </authorList>
    </citation>
    <scope>NUCLEOTIDE SEQUENCE [LARGE SCALE GENOMIC DNA]</scope>
    <source>
        <strain evidence="4 5">NML 120205</strain>
    </source>
</reference>
<sequence length="452" mass="49652">MDKVSQSEQLNPVASYPKPGPAPVRPIWDGEKAAPPIVVAPPEDPNETRWNRELAFGPARNSNRITGLDAARGVALFGMIAVHILPAYNEYTGRPTLIWQASAGHAAPLFAVLTGVAIALLTGANNPHTGRRLLRSRVTLAVRAIFILLLGLSINELRLPVYNILPYYGLMFLFAIPLVSLRIRTLLSLALGWALLGPAAAFFINSHIDYTTTYNPNFTSLFQLTSDTLITLFEGGTYPLITWMTYILVGIAIGRLNLRWMSTQVSLIVCGAGLTLTAIFASTFLVDFLGGFAKLFYYTKDYKVEDITNVLDYGPDGHIPTDTWWWLTVNGPHTNTPCNLLTCTGLSLMVIGSMLVISRMLNHLLDPLIAAGSMTLTLYTIHLVLFSFFDVSIHDAPVIWFLAQAFGALILASTWLSMAEKGPIESVVSRLCRFISRVIVPNPPQPVIVDQK</sequence>
<feature type="transmembrane region" description="Helical" evidence="2">
    <location>
        <begin position="364"/>
        <end position="386"/>
    </location>
</feature>
<organism evidence="4 5">
    <name type="scientific">Corynebacterium macginleyi</name>
    <dbReference type="NCBI Taxonomy" id="38290"/>
    <lineage>
        <taxon>Bacteria</taxon>
        <taxon>Bacillati</taxon>
        <taxon>Actinomycetota</taxon>
        <taxon>Actinomycetes</taxon>
        <taxon>Mycobacteriales</taxon>
        <taxon>Corynebacteriaceae</taxon>
        <taxon>Corynebacterium</taxon>
    </lineage>
</organism>
<evidence type="ECO:0000256" key="2">
    <source>
        <dbReference type="SAM" id="Phobius"/>
    </source>
</evidence>
<feature type="transmembrane region" description="Helical" evidence="2">
    <location>
        <begin position="108"/>
        <end position="126"/>
    </location>
</feature>
<feature type="transmembrane region" description="Helical" evidence="2">
    <location>
        <begin position="398"/>
        <end position="416"/>
    </location>
</feature>
<feature type="transmembrane region" description="Helical" evidence="2">
    <location>
        <begin position="265"/>
        <end position="286"/>
    </location>
</feature>
<feature type="compositionally biased region" description="Polar residues" evidence="1">
    <location>
        <begin position="1"/>
        <end position="12"/>
    </location>
</feature>
<evidence type="ECO:0000313" key="4">
    <source>
        <dbReference type="EMBL" id="RMB62556.1"/>
    </source>
</evidence>
<feature type="transmembrane region" description="Helical" evidence="2">
    <location>
        <begin position="138"/>
        <end position="155"/>
    </location>
</feature>
<feature type="transmembrane region" description="Helical" evidence="2">
    <location>
        <begin position="228"/>
        <end position="253"/>
    </location>
</feature>